<feature type="region of interest" description="Disordered" evidence="1">
    <location>
        <begin position="476"/>
        <end position="512"/>
    </location>
</feature>
<sequence>AAAFCRHRRGSCEAGFPAGSGSTGRFFLGDDLLFRMQSLRRHSTAWRRAPLLPADSPARRGWQRWRKLQSPASEDCSKPLCASAGSLEACRQRCASAPNWPDAVCQSSTGGRRRPALPPVEVVLTYRFRNASRAAGRQLSPASTSRMRSHSFRRRQSAAARRQQRSSVRQAASLRQALRAKAQARCCRANARCAGRHQLNSLLLLLPVLTGSKAAAYDNRCCLQCRQHADPYRHLGHTNRTTRLQATVTDWFDTEDHRFAKERTRAHSRAWCCSSSLIITLAVSLICWRPALQLTGEPQSVSTAAAGSRLRHGSVDATRQLDGPTRYLLLLQSRYSRPPPLLPGLAVPAAAPDPRSAHSFVSSPIYNEPDVAASAAAARSCRAASNGDSASSDYYAPAGHDRLLPAGGFFSRSQDSRRTLVSQPSDSRQVGTGSGAGHAGGGAARQLRAALSGSRGGYGEATVGISVGGYRLRDAAAAEGADPQSVRGDGPPADEQGRELQQLSKQVRASQQALSRLAASYHDLHRSVRHVPRAHPSSSPRHSPSAVASPAPSLAEPRPPVATPDSTEDPYATPRCYRTAAIGCPNFGGHGVHDSGGCQALGDLGGAARWRQFREATSTRPTVWRRRPPGGHPPAASGLGFVETINEELEAEDATLKPNKQQNQQQQQQP</sequence>
<reference evidence="3" key="1">
    <citation type="submission" date="2016-11" db="UniProtKB">
        <authorList>
            <consortium name="WormBaseParasite"/>
        </authorList>
    </citation>
    <scope>IDENTIFICATION</scope>
</reference>
<protein>
    <submittedName>
        <fullName evidence="3">Protein kinase domain-containing protein</fullName>
    </submittedName>
</protein>
<accession>A0A1I8FNZ9</accession>
<feature type="region of interest" description="Disordered" evidence="1">
    <location>
        <begin position="530"/>
        <end position="570"/>
    </location>
</feature>
<keyword evidence="2" id="KW-1185">Reference proteome</keyword>
<feature type="compositionally biased region" description="Polar residues" evidence="1">
    <location>
        <begin position="419"/>
        <end position="430"/>
    </location>
</feature>
<dbReference type="WBParaSite" id="maker-unitig_41989-snap-gene-0.2-mRNA-1">
    <property type="protein sequence ID" value="maker-unitig_41989-snap-gene-0.2-mRNA-1"/>
    <property type="gene ID" value="maker-unitig_41989-snap-gene-0.2"/>
</dbReference>
<feature type="region of interest" description="Disordered" evidence="1">
    <location>
        <begin position="616"/>
        <end position="670"/>
    </location>
</feature>
<feature type="compositionally biased region" description="Basic residues" evidence="1">
    <location>
        <begin position="147"/>
        <end position="156"/>
    </location>
</feature>
<feature type="region of interest" description="Disordered" evidence="1">
    <location>
        <begin position="406"/>
        <end position="443"/>
    </location>
</feature>
<dbReference type="Proteomes" id="UP000095280">
    <property type="component" value="Unplaced"/>
</dbReference>
<feature type="compositionally biased region" description="Low complexity" evidence="1">
    <location>
        <begin position="657"/>
        <end position="670"/>
    </location>
</feature>
<feature type="compositionally biased region" description="Low complexity" evidence="1">
    <location>
        <begin position="534"/>
        <end position="553"/>
    </location>
</feature>
<evidence type="ECO:0000313" key="3">
    <source>
        <dbReference type="WBParaSite" id="maker-unitig_41989-snap-gene-0.2-mRNA-1"/>
    </source>
</evidence>
<evidence type="ECO:0000256" key="1">
    <source>
        <dbReference type="SAM" id="MobiDB-lite"/>
    </source>
</evidence>
<dbReference type="AlphaFoldDB" id="A0A1I8FNZ9"/>
<organism evidence="2 3">
    <name type="scientific">Macrostomum lignano</name>
    <dbReference type="NCBI Taxonomy" id="282301"/>
    <lineage>
        <taxon>Eukaryota</taxon>
        <taxon>Metazoa</taxon>
        <taxon>Spiralia</taxon>
        <taxon>Lophotrochozoa</taxon>
        <taxon>Platyhelminthes</taxon>
        <taxon>Rhabditophora</taxon>
        <taxon>Macrostomorpha</taxon>
        <taxon>Macrostomida</taxon>
        <taxon>Macrostomidae</taxon>
        <taxon>Macrostomum</taxon>
    </lineage>
</organism>
<feature type="compositionally biased region" description="Gly residues" evidence="1">
    <location>
        <begin position="432"/>
        <end position="443"/>
    </location>
</feature>
<feature type="region of interest" description="Disordered" evidence="1">
    <location>
        <begin position="135"/>
        <end position="167"/>
    </location>
</feature>
<evidence type="ECO:0000313" key="2">
    <source>
        <dbReference type="Proteomes" id="UP000095280"/>
    </source>
</evidence>
<name>A0A1I8FNZ9_9PLAT</name>
<feature type="compositionally biased region" description="Low complexity" evidence="1">
    <location>
        <begin position="157"/>
        <end position="167"/>
    </location>
</feature>
<proteinExistence type="predicted"/>